<dbReference type="OrthoDB" id="1442157at2"/>
<proteinExistence type="predicted"/>
<dbReference type="EMBL" id="WTYC01000002">
    <property type="protein sequence ID" value="MXO47620.1"/>
    <property type="molecule type" value="Genomic_DNA"/>
</dbReference>
<evidence type="ECO:0000313" key="2">
    <source>
        <dbReference type="Proteomes" id="UP000448199"/>
    </source>
</evidence>
<reference evidence="1 2" key="1">
    <citation type="submission" date="2019-12" db="EMBL/GenBank/DDBJ databases">
        <title>Genomic-based taxomic classification of the family Erythrobacteraceae.</title>
        <authorList>
            <person name="Xu L."/>
        </authorList>
    </citation>
    <scope>NUCLEOTIDE SEQUENCE [LARGE SCALE GENOMIC DNA]</scope>
    <source>
        <strain evidence="1 2">DSM 17792</strain>
    </source>
</reference>
<dbReference type="RefSeq" id="WP_160727181.1">
    <property type="nucleotide sequence ID" value="NZ_WTYC01000002.1"/>
</dbReference>
<comment type="caution">
    <text evidence="1">The sequence shown here is derived from an EMBL/GenBank/DDBJ whole genome shotgun (WGS) entry which is preliminary data.</text>
</comment>
<gene>
    <name evidence="1" type="ORF">GRI69_05045</name>
</gene>
<dbReference type="AlphaFoldDB" id="A0A844XPT3"/>
<accession>A0A844XPT3</accession>
<keyword evidence="2" id="KW-1185">Reference proteome</keyword>
<protein>
    <submittedName>
        <fullName evidence="1">Uncharacterized protein</fullName>
    </submittedName>
</protein>
<organism evidence="1 2">
    <name type="scientific">Qipengyuania vulgaris</name>
    <dbReference type="NCBI Taxonomy" id="291985"/>
    <lineage>
        <taxon>Bacteria</taxon>
        <taxon>Pseudomonadati</taxon>
        <taxon>Pseudomonadota</taxon>
        <taxon>Alphaproteobacteria</taxon>
        <taxon>Sphingomonadales</taxon>
        <taxon>Erythrobacteraceae</taxon>
        <taxon>Qipengyuania</taxon>
    </lineage>
</organism>
<evidence type="ECO:0000313" key="1">
    <source>
        <dbReference type="EMBL" id="MXO47620.1"/>
    </source>
</evidence>
<sequence>MPISENAGASAVKSPFDDLQIDAALVCEFFGVFGRFEYAMKATIYCTGDRYGNALPHWHELKDRLGQPILDVETDRVAKAIAYLLEEPPKVQMFVHGRAEFMERDLDGENSGVKAIEAAKRVRNNLFHGGKHTPHSPPERDTRLIQASLAIIEACLSVDEALKTEFEQQLI</sequence>
<dbReference type="Proteomes" id="UP000448199">
    <property type="component" value="Unassembled WGS sequence"/>
</dbReference>
<name>A0A844XPT3_9SPHN</name>